<evidence type="ECO:0000256" key="1">
    <source>
        <dbReference type="ARBA" id="ARBA00022741"/>
    </source>
</evidence>
<organism evidence="10 11">
    <name type="scientific">Ligilactobacillus agilis DSM 20509</name>
    <dbReference type="NCBI Taxonomy" id="1423718"/>
    <lineage>
        <taxon>Bacteria</taxon>
        <taxon>Bacillati</taxon>
        <taxon>Bacillota</taxon>
        <taxon>Bacilli</taxon>
        <taxon>Lactobacillales</taxon>
        <taxon>Lactobacillaceae</taxon>
        <taxon>Ligilactobacillus</taxon>
    </lineage>
</organism>
<dbReference type="InterPro" id="IPR032284">
    <property type="entry name" value="RecQ_Zn-bd"/>
</dbReference>
<evidence type="ECO:0000259" key="9">
    <source>
        <dbReference type="PROSITE" id="PS51194"/>
    </source>
</evidence>
<dbReference type="PROSITE" id="PS51194">
    <property type="entry name" value="HELICASE_CTER"/>
    <property type="match status" value="1"/>
</dbReference>
<dbReference type="GO" id="GO:0003677">
    <property type="term" value="F:DNA binding"/>
    <property type="evidence" value="ECO:0007669"/>
    <property type="project" value="UniProtKB-KW"/>
</dbReference>
<feature type="domain" description="Helicase ATP-binding" evidence="8">
    <location>
        <begin position="25"/>
        <end position="192"/>
    </location>
</feature>
<keyword evidence="3 10" id="KW-0347">Helicase</keyword>
<dbReference type="Pfam" id="PF00270">
    <property type="entry name" value="DEAD"/>
    <property type="match status" value="1"/>
</dbReference>
<proteinExistence type="predicted"/>
<dbReference type="SMART" id="SM00487">
    <property type="entry name" value="DEXDc"/>
    <property type="match status" value="1"/>
</dbReference>
<gene>
    <name evidence="10" type="ORF">FC14_GL000962</name>
</gene>
<dbReference type="PATRIC" id="fig|1423718.3.peg.1010"/>
<dbReference type="InterPro" id="IPR002464">
    <property type="entry name" value="DNA/RNA_helicase_DEAH_CS"/>
</dbReference>
<dbReference type="NCBIfam" id="TIGR00614">
    <property type="entry name" value="recQ_fam"/>
    <property type="match status" value="1"/>
</dbReference>
<dbReference type="InterPro" id="IPR001650">
    <property type="entry name" value="Helicase_C-like"/>
</dbReference>
<evidence type="ECO:0000313" key="11">
    <source>
        <dbReference type="Proteomes" id="UP000051008"/>
    </source>
</evidence>
<dbReference type="GO" id="GO:0016787">
    <property type="term" value="F:hydrolase activity"/>
    <property type="evidence" value="ECO:0007669"/>
    <property type="project" value="UniProtKB-KW"/>
</dbReference>
<dbReference type="AlphaFoldDB" id="A0A0R2A9E7"/>
<keyword evidence="4" id="KW-0067">ATP-binding</keyword>
<dbReference type="GO" id="GO:0005524">
    <property type="term" value="F:ATP binding"/>
    <property type="evidence" value="ECO:0007669"/>
    <property type="project" value="UniProtKB-KW"/>
</dbReference>
<keyword evidence="11" id="KW-1185">Reference proteome</keyword>
<feature type="domain" description="Helicase C-terminal" evidence="9">
    <location>
        <begin position="217"/>
        <end position="362"/>
    </location>
</feature>
<evidence type="ECO:0000256" key="7">
    <source>
        <dbReference type="ARBA" id="ARBA00044550"/>
    </source>
</evidence>
<dbReference type="InterPro" id="IPR014001">
    <property type="entry name" value="Helicase_ATP-bd"/>
</dbReference>
<protein>
    <recommendedName>
        <fullName evidence="6">ATP-dependent DNA helicase RecQ</fullName>
    </recommendedName>
    <alternativeName>
        <fullName evidence="7">DNA 3'-5' helicase RecQ</fullName>
    </alternativeName>
</protein>
<dbReference type="InterPro" id="IPR027417">
    <property type="entry name" value="P-loop_NTPase"/>
</dbReference>
<dbReference type="GO" id="GO:0005737">
    <property type="term" value="C:cytoplasm"/>
    <property type="evidence" value="ECO:0007669"/>
    <property type="project" value="TreeGrafter"/>
</dbReference>
<dbReference type="PROSITE" id="PS51192">
    <property type="entry name" value="HELICASE_ATP_BIND_1"/>
    <property type="match status" value="1"/>
</dbReference>
<dbReference type="PANTHER" id="PTHR13710">
    <property type="entry name" value="DNA HELICASE RECQ FAMILY MEMBER"/>
    <property type="match status" value="1"/>
</dbReference>
<dbReference type="Proteomes" id="UP000051008">
    <property type="component" value="Unassembled WGS sequence"/>
</dbReference>
<evidence type="ECO:0000259" key="8">
    <source>
        <dbReference type="PROSITE" id="PS51192"/>
    </source>
</evidence>
<dbReference type="GO" id="GO:0006310">
    <property type="term" value="P:DNA recombination"/>
    <property type="evidence" value="ECO:0007669"/>
    <property type="project" value="InterPro"/>
</dbReference>
<name>A0A0R2A9E7_9LACO</name>
<dbReference type="Pfam" id="PF16124">
    <property type="entry name" value="RecQ_Zn_bind"/>
    <property type="match status" value="1"/>
</dbReference>
<keyword evidence="5" id="KW-0238">DNA-binding</keyword>
<dbReference type="GO" id="GO:0043138">
    <property type="term" value="F:3'-5' DNA helicase activity"/>
    <property type="evidence" value="ECO:0007669"/>
    <property type="project" value="TreeGrafter"/>
</dbReference>
<dbReference type="InterPro" id="IPR004589">
    <property type="entry name" value="DNA_helicase_ATP-dep_RecQ"/>
</dbReference>
<dbReference type="OrthoDB" id="9763310at2"/>
<accession>A0A0R2A9E7</accession>
<evidence type="ECO:0000256" key="5">
    <source>
        <dbReference type="ARBA" id="ARBA00023125"/>
    </source>
</evidence>
<evidence type="ECO:0000256" key="4">
    <source>
        <dbReference type="ARBA" id="ARBA00022840"/>
    </source>
</evidence>
<keyword evidence="1" id="KW-0547">Nucleotide-binding</keyword>
<reference evidence="10 11" key="1">
    <citation type="journal article" date="2015" name="Genome Announc.">
        <title>Expanding the biotechnology potential of lactobacilli through comparative genomics of 213 strains and associated genera.</title>
        <authorList>
            <person name="Sun Z."/>
            <person name="Harris H.M."/>
            <person name="McCann A."/>
            <person name="Guo C."/>
            <person name="Argimon S."/>
            <person name="Zhang W."/>
            <person name="Yang X."/>
            <person name="Jeffery I.B."/>
            <person name="Cooney J.C."/>
            <person name="Kagawa T.F."/>
            <person name="Liu W."/>
            <person name="Song Y."/>
            <person name="Salvetti E."/>
            <person name="Wrobel A."/>
            <person name="Rasinkangas P."/>
            <person name="Parkhill J."/>
            <person name="Rea M.C."/>
            <person name="O'Sullivan O."/>
            <person name="Ritari J."/>
            <person name="Douillard F.P."/>
            <person name="Paul Ross R."/>
            <person name="Yang R."/>
            <person name="Briner A.E."/>
            <person name="Felis G.E."/>
            <person name="de Vos W.M."/>
            <person name="Barrangou R."/>
            <person name="Klaenhammer T.R."/>
            <person name="Caufield P.W."/>
            <person name="Cui Y."/>
            <person name="Zhang H."/>
            <person name="O'Toole P.W."/>
        </authorList>
    </citation>
    <scope>NUCLEOTIDE SEQUENCE [LARGE SCALE GENOMIC DNA]</scope>
    <source>
        <strain evidence="10 11">DSM 20509</strain>
    </source>
</reference>
<comment type="caution">
    <text evidence="10">The sequence shown here is derived from an EMBL/GenBank/DDBJ whole genome shotgun (WGS) entry which is preliminary data.</text>
</comment>
<dbReference type="InterPro" id="IPR011545">
    <property type="entry name" value="DEAD/DEAH_box_helicase_dom"/>
</dbReference>
<keyword evidence="2" id="KW-0378">Hydrolase</keyword>
<dbReference type="Gene3D" id="3.40.50.300">
    <property type="entry name" value="P-loop containing nucleotide triphosphate hydrolases"/>
    <property type="match status" value="2"/>
</dbReference>
<dbReference type="PANTHER" id="PTHR13710:SF84">
    <property type="entry name" value="ATP-DEPENDENT DNA HELICASE RECS-RELATED"/>
    <property type="match status" value="1"/>
</dbReference>
<sequence length="485" mass="55286">MANLEQFLKQTYHFSAFRPGQKEVINALLAKQSMLAILPTGNGKSLCYQFYGRYTNKRVLIVSPLLSLMQDQVSQMKYQGYQQVIALTSEQDYLTRQKVLANLGAYQYIFLAPEILQNQLVKQALQTLKIGLLVVDEAHCISTWGPDFRPDYLQLGKLQRLLGQPLTLALTATATPKVKEDICQQLGLSKVYQRSVNRENIYLEVLKVASQSQKDQKLLELVNYLQGPGLIYFSSKKLADRLAKWLGQRSQLRVAAYHAGLSHLDRYSIQQQFLQGQLDLVCATSAFGMGVNKEDIRYVIHYHLPSDLNSYVQEIGRAGRDGKQSCAILLYQAGDEFIQRQLLENTLPAPLEISQYFMSKAQGQSKISSEKQRLLASFNDQVAGEQRALTFFAARKKERLTALKQMATYAKTSGCLRQYILTYFAEKPGQHNDYNCCHNADYWQTLAQLGLKRKSRDERSNAWAGKFEYQIILAQLFTNYNKSEE</sequence>
<dbReference type="SUPFAM" id="SSF52540">
    <property type="entry name" value="P-loop containing nucleoside triphosphate hydrolases"/>
    <property type="match status" value="1"/>
</dbReference>
<dbReference type="GO" id="GO:0009378">
    <property type="term" value="F:four-way junction helicase activity"/>
    <property type="evidence" value="ECO:0007669"/>
    <property type="project" value="TreeGrafter"/>
</dbReference>
<evidence type="ECO:0000313" key="10">
    <source>
        <dbReference type="EMBL" id="KRM63138.1"/>
    </source>
</evidence>
<evidence type="ECO:0000256" key="2">
    <source>
        <dbReference type="ARBA" id="ARBA00022801"/>
    </source>
</evidence>
<dbReference type="GO" id="GO:0030894">
    <property type="term" value="C:replisome"/>
    <property type="evidence" value="ECO:0007669"/>
    <property type="project" value="TreeGrafter"/>
</dbReference>
<evidence type="ECO:0000256" key="6">
    <source>
        <dbReference type="ARBA" id="ARBA00044535"/>
    </source>
</evidence>
<dbReference type="RefSeq" id="WP_056977532.1">
    <property type="nucleotide sequence ID" value="NZ_AYYP01000070.1"/>
</dbReference>
<dbReference type="Pfam" id="PF00271">
    <property type="entry name" value="Helicase_C"/>
    <property type="match status" value="1"/>
</dbReference>
<evidence type="ECO:0000256" key="3">
    <source>
        <dbReference type="ARBA" id="ARBA00022806"/>
    </source>
</evidence>
<dbReference type="GO" id="GO:0043590">
    <property type="term" value="C:bacterial nucleoid"/>
    <property type="evidence" value="ECO:0007669"/>
    <property type="project" value="TreeGrafter"/>
</dbReference>
<dbReference type="EMBL" id="AYYP01000070">
    <property type="protein sequence ID" value="KRM63138.1"/>
    <property type="molecule type" value="Genomic_DNA"/>
</dbReference>
<dbReference type="GO" id="GO:0006281">
    <property type="term" value="P:DNA repair"/>
    <property type="evidence" value="ECO:0007669"/>
    <property type="project" value="TreeGrafter"/>
</dbReference>
<dbReference type="SMART" id="SM00490">
    <property type="entry name" value="HELICc"/>
    <property type="match status" value="1"/>
</dbReference>
<dbReference type="CDD" id="cd17920">
    <property type="entry name" value="DEXHc_RecQ"/>
    <property type="match status" value="1"/>
</dbReference>
<dbReference type="PROSITE" id="PS00690">
    <property type="entry name" value="DEAH_ATP_HELICASE"/>
    <property type="match status" value="1"/>
</dbReference>